<dbReference type="Proteomes" id="UP000576082">
    <property type="component" value="Unassembled WGS sequence"/>
</dbReference>
<keyword evidence="2" id="KW-1185">Reference proteome</keyword>
<gene>
    <name evidence="1" type="ORF">HHU12_26510</name>
</gene>
<evidence type="ECO:0000313" key="2">
    <source>
        <dbReference type="Proteomes" id="UP000576082"/>
    </source>
</evidence>
<organism evidence="1 2">
    <name type="scientific">Flammeovirga aprica JL-4</name>
    <dbReference type="NCBI Taxonomy" id="694437"/>
    <lineage>
        <taxon>Bacteria</taxon>
        <taxon>Pseudomonadati</taxon>
        <taxon>Bacteroidota</taxon>
        <taxon>Cytophagia</taxon>
        <taxon>Cytophagales</taxon>
        <taxon>Flammeovirgaceae</taxon>
        <taxon>Flammeovirga</taxon>
    </lineage>
</organism>
<evidence type="ECO:0000313" key="1">
    <source>
        <dbReference type="EMBL" id="NME71548.1"/>
    </source>
</evidence>
<dbReference type="EMBL" id="JABANE010000103">
    <property type="protein sequence ID" value="NME71548.1"/>
    <property type="molecule type" value="Genomic_DNA"/>
</dbReference>
<dbReference type="AlphaFoldDB" id="A0A7X9XCA7"/>
<dbReference type="RefSeq" id="WP_169659762.1">
    <property type="nucleotide sequence ID" value="NZ_JABANE010000103.1"/>
</dbReference>
<proteinExistence type="predicted"/>
<name>A0A7X9XCA7_9BACT</name>
<protein>
    <submittedName>
        <fullName evidence="1">Uncharacterized protein</fullName>
    </submittedName>
</protein>
<comment type="caution">
    <text evidence="1">The sequence shown here is derived from an EMBL/GenBank/DDBJ whole genome shotgun (WGS) entry which is preliminary data.</text>
</comment>
<accession>A0A7X9XCA7</accession>
<reference evidence="1 2" key="1">
    <citation type="submission" date="2020-04" db="EMBL/GenBank/DDBJ databases">
        <title>Flammeovirga sp. SR4, a novel species isolated from seawater.</title>
        <authorList>
            <person name="Wang X."/>
        </authorList>
    </citation>
    <scope>NUCLEOTIDE SEQUENCE [LARGE SCALE GENOMIC DNA]</scope>
    <source>
        <strain evidence="1 2">ATCC 23126</strain>
    </source>
</reference>
<sequence>MNNIEKEFYQIINNLKESKDTSSKRKDGFSKEYYEDEVVNFNSGSEQAYALYHTKEGRNQYFTSNGWNQFVKKHIKELVVVADAFAESLRRAVEVKDDKYVWNTSSLEIGDINPVMHFGQADQYFNKDSKHLFKKTIKKDTWKVQSDSKKIMFLTKYLLLPMYHDKNKNQYELHK</sequence>